<sequence>MSISLKSSLFIVSLLLFSSAIIEARNAMVRPIKIAREAFEAQFQKELRGKKYGHADRVSPGGPDPHHHFIQT</sequence>
<organism evidence="3 4">
    <name type="scientific">Lithospermum erythrorhizon</name>
    <name type="common">Purple gromwell</name>
    <name type="synonym">Lithospermum officinale var. erythrorhizon</name>
    <dbReference type="NCBI Taxonomy" id="34254"/>
    <lineage>
        <taxon>Eukaryota</taxon>
        <taxon>Viridiplantae</taxon>
        <taxon>Streptophyta</taxon>
        <taxon>Embryophyta</taxon>
        <taxon>Tracheophyta</taxon>
        <taxon>Spermatophyta</taxon>
        <taxon>Magnoliopsida</taxon>
        <taxon>eudicotyledons</taxon>
        <taxon>Gunneridae</taxon>
        <taxon>Pentapetalae</taxon>
        <taxon>asterids</taxon>
        <taxon>lamiids</taxon>
        <taxon>Boraginales</taxon>
        <taxon>Boraginaceae</taxon>
        <taxon>Boraginoideae</taxon>
        <taxon>Lithospermeae</taxon>
        <taxon>Lithospermum</taxon>
    </lineage>
</organism>
<evidence type="ECO:0000256" key="2">
    <source>
        <dbReference type="SAM" id="SignalP"/>
    </source>
</evidence>
<feature type="chain" id="PRO_5043943496" evidence="2">
    <location>
        <begin position="25"/>
        <end position="72"/>
    </location>
</feature>
<feature type="region of interest" description="Disordered" evidence="1">
    <location>
        <begin position="53"/>
        <end position="72"/>
    </location>
</feature>
<feature type="signal peptide" evidence="2">
    <location>
        <begin position="1"/>
        <end position="24"/>
    </location>
</feature>
<proteinExistence type="predicted"/>
<keyword evidence="2" id="KW-0732">Signal</keyword>
<keyword evidence="4" id="KW-1185">Reference proteome</keyword>
<gene>
    <name evidence="3" type="ORF">LIER_33714</name>
</gene>
<dbReference type="AlphaFoldDB" id="A0AAV3RXF8"/>
<protein>
    <submittedName>
        <fullName evidence="3">Uncharacterized protein</fullName>
    </submittedName>
</protein>
<dbReference type="EMBL" id="BAABME010013689">
    <property type="protein sequence ID" value="GAA0186426.1"/>
    <property type="molecule type" value="Genomic_DNA"/>
</dbReference>
<evidence type="ECO:0000256" key="1">
    <source>
        <dbReference type="SAM" id="MobiDB-lite"/>
    </source>
</evidence>
<reference evidence="3 4" key="1">
    <citation type="submission" date="2024-01" db="EMBL/GenBank/DDBJ databases">
        <title>The complete chloroplast genome sequence of Lithospermum erythrorhizon: insights into the phylogenetic relationship among Boraginaceae species and the maternal lineages of purple gromwells.</title>
        <authorList>
            <person name="Okada T."/>
            <person name="Watanabe K."/>
        </authorList>
    </citation>
    <scope>NUCLEOTIDE SEQUENCE [LARGE SCALE GENOMIC DNA]</scope>
</reference>
<accession>A0AAV3RXF8</accession>
<evidence type="ECO:0000313" key="4">
    <source>
        <dbReference type="Proteomes" id="UP001454036"/>
    </source>
</evidence>
<dbReference type="Proteomes" id="UP001454036">
    <property type="component" value="Unassembled WGS sequence"/>
</dbReference>
<name>A0AAV3RXF8_LITER</name>
<evidence type="ECO:0000313" key="3">
    <source>
        <dbReference type="EMBL" id="GAA0186426.1"/>
    </source>
</evidence>
<comment type="caution">
    <text evidence="3">The sequence shown here is derived from an EMBL/GenBank/DDBJ whole genome shotgun (WGS) entry which is preliminary data.</text>
</comment>